<dbReference type="Bgee" id="ENSMMUG00000029318">
    <property type="expression patterns" value="Expressed in spermatid and 12 other cell types or tissues"/>
</dbReference>
<reference evidence="4" key="3">
    <citation type="submission" date="2025-08" db="UniProtKB">
        <authorList>
            <consortium name="Ensembl"/>
        </authorList>
    </citation>
    <scope>IDENTIFICATION</scope>
    <source>
        <strain evidence="4">17573</strain>
    </source>
</reference>
<dbReference type="Pfam" id="PF12480">
    <property type="entry name" value="GARIL_Rab2_bd"/>
    <property type="match status" value="1"/>
</dbReference>
<organism evidence="4 5">
    <name type="scientific">Macaca mulatta</name>
    <name type="common">Rhesus macaque</name>
    <dbReference type="NCBI Taxonomy" id="9544"/>
    <lineage>
        <taxon>Eukaryota</taxon>
        <taxon>Metazoa</taxon>
        <taxon>Chordata</taxon>
        <taxon>Craniata</taxon>
        <taxon>Vertebrata</taxon>
        <taxon>Euteleostomi</taxon>
        <taxon>Mammalia</taxon>
        <taxon>Eutheria</taxon>
        <taxon>Euarchontoglires</taxon>
        <taxon>Primates</taxon>
        <taxon>Haplorrhini</taxon>
        <taxon>Catarrhini</taxon>
        <taxon>Cercopithecidae</taxon>
        <taxon>Cercopithecinae</taxon>
        <taxon>Macaca</taxon>
    </lineage>
</organism>
<evidence type="ECO:0000256" key="1">
    <source>
        <dbReference type="ARBA" id="ARBA00038379"/>
    </source>
</evidence>
<dbReference type="ExpressionAtlas" id="F7C137">
    <property type="expression patterns" value="baseline"/>
</dbReference>
<dbReference type="STRING" id="9544.ENSMMUP00000032859"/>
<dbReference type="GeneTree" id="ENSGT00940000161537"/>
<evidence type="ECO:0000313" key="6">
    <source>
        <dbReference type="VGNC" id="VGNC:72304"/>
    </source>
</evidence>
<dbReference type="AlphaFoldDB" id="F7C137"/>
<dbReference type="Proteomes" id="UP000006718">
    <property type="component" value="Chromosome 7"/>
</dbReference>
<dbReference type="InterPro" id="IPR022168">
    <property type="entry name" value="GARIL-like_Rab2B-bd"/>
</dbReference>
<dbReference type="Ensembl" id="ENSMMUT00000039794.3">
    <property type="protein sequence ID" value="ENSMMUP00000032859.3"/>
    <property type="gene ID" value="ENSMMUG00000029318.3"/>
</dbReference>
<gene>
    <name evidence="6" type="primary">GARIN2</name>
    <name evidence="6" type="synonym">FAM71D</name>
</gene>
<dbReference type="VEuPathDB" id="HostDB:ENSMMUG00000029318"/>
<evidence type="ECO:0000313" key="5">
    <source>
        <dbReference type="Proteomes" id="UP000006718"/>
    </source>
</evidence>
<evidence type="ECO:0000256" key="2">
    <source>
        <dbReference type="SAM" id="MobiDB-lite"/>
    </source>
</evidence>
<proteinExistence type="inferred from homology"/>
<feature type="domain" description="Golgi associated RAB2 interactor protein-like Rab2B-binding" evidence="3">
    <location>
        <begin position="72"/>
        <end position="140"/>
    </location>
</feature>
<feature type="compositionally biased region" description="Basic and acidic residues" evidence="2">
    <location>
        <begin position="316"/>
        <end position="330"/>
    </location>
</feature>
<reference evidence="5" key="1">
    <citation type="journal article" date="2007" name="Science">
        <title>Evolutionary and biomedical insights from the rhesus macaque genome.</title>
        <authorList>
            <person name="Gibbs R.A."/>
            <person name="Rogers J."/>
            <person name="Katze M.G."/>
            <person name="Bumgarner R."/>
            <person name="Weinstock G.M."/>
            <person name="Mardis E.R."/>
            <person name="Remington K.A."/>
            <person name="Strausberg R.L."/>
            <person name="Venter J.C."/>
            <person name="Wilson R.K."/>
            <person name="Batzer M.A."/>
            <person name="Bustamante C.D."/>
            <person name="Eichler E.E."/>
            <person name="Hahn M.W."/>
            <person name="Hardison R.C."/>
            <person name="Makova K.D."/>
            <person name="Miller W."/>
            <person name="Milosavljevic A."/>
            <person name="Palermo R.E."/>
            <person name="Siepel A."/>
            <person name="Sikela J.M."/>
            <person name="Attaway T."/>
            <person name="Bell S."/>
            <person name="Bernard K.E."/>
            <person name="Buhay C.J."/>
            <person name="Chandrabose M.N."/>
            <person name="Dao M."/>
            <person name="Davis C."/>
            <person name="Delehaunty K.D."/>
            <person name="Ding Y."/>
            <person name="Dinh H.H."/>
            <person name="Dugan-Rocha S."/>
            <person name="Fulton L.A."/>
            <person name="Gabisi R.A."/>
            <person name="Garner T.T."/>
            <person name="Godfrey J."/>
            <person name="Hawes A.C."/>
            <person name="Hernandez J."/>
            <person name="Hines S."/>
            <person name="Holder M."/>
            <person name="Hume J."/>
            <person name="Jhangiani S.N."/>
            <person name="Joshi V."/>
            <person name="Khan Z.M."/>
            <person name="Kirkness E.F."/>
            <person name="Cree A."/>
            <person name="Fowler R.G."/>
            <person name="Lee S."/>
            <person name="Lewis L.R."/>
            <person name="Li Z."/>
            <person name="Liu Y.-S."/>
            <person name="Moore S.M."/>
            <person name="Muzny D."/>
            <person name="Nazareth L.V."/>
            <person name="Ngo D.N."/>
            <person name="Okwuonu G.O."/>
            <person name="Pai G."/>
            <person name="Parker D."/>
            <person name="Paul H.A."/>
            <person name="Pfannkoch C."/>
            <person name="Pohl C.S."/>
            <person name="Rogers Y.-H.C."/>
            <person name="Ruiz S.J."/>
            <person name="Sabo A."/>
            <person name="Santibanez J."/>
            <person name="Schneider B.W."/>
            <person name="Smith S.M."/>
            <person name="Sodergren E."/>
            <person name="Svatek A.F."/>
            <person name="Utterback T.R."/>
            <person name="Vattathil S."/>
            <person name="Warren W."/>
            <person name="White C.S."/>
            <person name="Chinwalla A.T."/>
            <person name="Feng Y."/>
            <person name="Halpern A.L."/>
            <person name="Hillier L.W."/>
            <person name="Huang X."/>
            <person name="Minx P."/>
            <person name="Nelson J.O."/>
            <person name="Pepin K.H."/>
            <person name="Qin X."/>
            <person name="Sutton G.G."/>
            <person name="Venter E."/>
            <person name="Walenz B.P."/>
            <person name="Wallis J.W."/>
            <person name="Worley K.C."/>
            <person name="Yang S.-P."/>
            <person name="Jones S.M."/>
            <person name="Marra M.A."/>
            <person name="Rocchi M."/>
            <person name="Schein J.E."/>
            <person name="Baertsch R."/>
            <person name="Clarke L."/>
            <person name="Csuros M."/>
            <person name="Glasscock J."/>
            <person name="Harris R.A."/>
            <person name="Havlak P."/>
            <person name="Jackson A.R."/>
            <person name="Jiang H."/>
            <person name="Liu Y."/>
            <person name="Messina D.N."/>
            <person name="Shen Y."/>
            <person name="Song H.X.-Z."/>
            <person name="Wylie T."/>
            <person name="Zhang L."/>
            <person name="Birney E."/>
            <person name="Han K."/>
            <person name="Konkel M.K."/>
            <person name="Lee J."/>
            <person name="Smit A.F.A."/>
            <person name="Ullmer B."/>
            <person name="Wang H."/>
            <person name="Xing J."/>
            <person name="Burhans R."/>
            <person name="Cheng Z."/>
            <person name="Karro J.E."/>
            <person name="Ma J."/>
            <person name="Raney B."/>
            <person name="She X."/>
            <person name="Cox M.J."/>
            <person name="Demuth J.P."/>
            <person name="Dumas L.J."/>
            <person name="Han S.-G."/>
            <person name="Hopkins J."/>
            <person name="Karimpour-Fard A."/>
            <person name="Kim Y.H."/>
            <person name="Pollack J.R."/>
            <person name="Vinar T."/>
            <person name="Addo-Quaye C."/>
            <person name="Degenhardt J."/>
            <person name="Denby A."/>
            <person name="Hubisz M.J."/>
            <person name="Indap A."/>
            <person name="Kosiol C."/>
            <person name="Lahn B.T."/>
            <person name="Lawson H.A."/>
            <person name="Marklein A."/>
            <person name="Nielsen R."/>
            <person name="Vallender E.J."/>
            <person name="Clark A.G."/>
            <person name="Ferguson B."/>
            <person name="Hernandez R.D."/>
            <person name="Hirani K."/>
            <person name="Kehrer-Sawatzki H."/>
            <person name="Kolb J."/>
            <person name="Patil S."/>
            <person name="Pu L.-L."/>
            <person name="Ren Y."/>
            <person name="Smith D.G."/>
            <person name="Wheeler D.A."/>
            <person name="Schenck I."/>
            <person name="Ball E.V."/>
            <person name="Chen R."/>
            <person name="Cooper D.N."/>
            <person name="Giardine B."/>
            <person name="Hsu F."/>
            <person name="Kent W.J."/>
            <person name="Lesk A."/>
            <person name="Nelson D.L."/>
            <person name="O'brien W.E."/>
            <person name="Pruefer K."/>
            <person name="Stenson P.D."/>
            <person name="Wallace J.C."/>
            <person name="Ke H."/>
            <person name="Liu X.-M."/>
            <person name="Wang P."/>
            <person name="Xiang A.P."/>
            <person name="Yang F."/>
            <person name="Barber G.P."/>
            <person name="Haussler D."/>
            <person name="Karolchik D."/>
            <person name="Kern A.D."/>
            <person name="Kuhn R.M."/>
            <person name="Smith K.E."/>
            <person name="Zwieg A.S."/>
        </authorList>
    </citation>
    <scope>NUCLEOTIDE SEQUENCE [LARGE SCALE GENOMIC DNA]</scope>
    <source>
        <strain evidence="5">17573</strain>
    </source>
</reference>
<comment type="similarity">
    <text evidence="1">Belongs to the GARIN family.</text>
</comment>
<dbReference type="FunCoup" id="F7C137">
    <property type="interactions" value="7"/>
</dbReference>
<keyword evidence="5" id="KW-1185">Reference proteome</keyword>
<protein>
    <submittedName>
        <fullName evidence="4">Golgi associated RAB2 interactor family member 2</fullName>
    </submittedName>
</protein>
<dbReference type="VGNC" id="VGNC:72304">
    <property type="gene designation" value="GARIN2"/>
</dbReference>
<sequence>MPFPVFCTQVNRRGESIYLHNRANWVTVGICSSSSTHKIPNVMLLAHLTPGSRKDTEPLFKSLLTSPPAEKLVLTRFLPLQFVTLSVHDAENMRLKVKLVSGRAYYLQLCTSACKQDTLFSQWVALISLLNQEKAKVSKVSEVSSLSGITNSTDVTGSTDVMDITAFTAILTPYMYAGRGPEHVRDSIDFSEFTDITDITDVTDLPENEVPEVPDIRIVTEVIEVREATEVTDNSDITNCSGVTVVFENNDLIRAKQEEKEKLKNILKPGCLQDTKSKSELKESSKHVTISNITLTFEGKRYFQTTLTPVESEANTSKEMENKTSEEKTPDFQSTALEAEESRYVRQEHAKGILRHEILIKKCVL</sequence>
<feature type="region of interest" description="Disordered" evidence="2">
    <location>
        <begin position="309"/>
        <end position="337"/>
    </location>
</feature>
<reference evidence="4" key="2">
    <citation type="submission" date="2019-01" db="EMBL/GenBank/DDBJ databases">
        <authorList>
            <person name="Graves T."/>
            <person name="Eichler E.E."/>
            <person name="Wilson R.K."/>
        </authorList>
    </citation>
    <scope>NUCLEOTIDE SEQUENCE [LARGE SCALE GENOMIC DNA]</scope>
    <source>
        <strain evidence="4">17573</strain>
    </source>
</reference>
<dbReference type="HOGENOM" id="CLU_055234_0_0_1"/>
<dbReference type="eggNOG" id="ENOG502S1VC">
    <property type="taxonomic scope" value="Eukaryota"/>
</dbReference>
<dbReference type="InParanoid" id="F7C137"/>
<dbReference type="PANTHER" id="PTHR22574">
    <property type="match status" value="1"/>
</dbReference>
<accession>F7C137</accession>
<dbReference type="PANTHER" id="PTHR22574:SF6">
    <property type="entry name" value="GOLGI-ASSOCIATED RAB2 INTERACTOR PROTEIN 2"/>
    <property type="match status" value="1"/>
</dbReference>
<dbReference type="OMA" id="HKTPNVM"/>
<evidence type="ECO:0000259" key="3">
    <source>
        <dbReference type="Pfam" id="PF12480"/>
    </source>
</evidence>
<reference evidence="4" key="4">
    <citation type="submission" date="2025-09" db="UniProtKB">
        <authorList>
            <consortium name="Ensembl"/>
        </authorList>
    </citation>
    <scope>IDENTIFICATION</scope>
    <source>
        <strain evidence="4">17573</strain>
    </source>
</reference>
<evidence type="ECO:0000313" key="4">
    <source>
        <dbReference type="Ensembl" id="ENSMMUP00000032859.3"/>
    </source>
</evidence>
<name>F7C137_MACMU</name>